<evidence type="ECO:0000256" key="3">
    <source>
        <dbReference type="ARBA" id="ARBA00022723"/>
    </source>
</evidence>
<evidence type="ECO:0000256" key="5">
    <source>
        <dbReference type="ARBA" id="ARBA00022842"/>
    </source>
</evidence>
<dbReference type="KEGG" id="nano:G5V58_04870"/>
<protein>
    <recommendedName>
        <fullName evidence="8">Holo-[acyl-carrier-protein] synthase</fullName>
        <shortName evidence="8">Holo-ACP synthase</shortName>
        <ecNumber evidence="8">2.7.8.7</ecNumber>
    </recommendedName>
    <alternativeName>
        <fullName evidence="8">4'-phosphopantetheinyl transferase AcpS</fullName>
    </alternativeName>
</protein>
<reference evidence="10 11" key="1">
    <citation type="submission" date="2020-02" db="EMBL/GenBank/DDBJ databases">
        <title>Full genome sequence of Nocardioides sp. R-3366.</title>
        <authorList>
            <person name="Im W.-T."/>
        </authorList>
    </citation>
    <scope>NUCLEOTIDE SEQUENCE [LARGE SCALE GENOMIC DNA]</scope>
    <source>
        <strain evidence="10 11">R-3366</strain>
    </source>
</reference>
<dbReference type="SUPFAM" id="SSF56214">
    <property type="entry name" value="4'-phosphopantetheinyl transferase"/>
    <property type="match status" value="1"/>
</dbReference>
<accession>A0A6G6WAC8</accession>
<evidence type="ECO:0000313" key="10">
    <source>
        <dbReference type="EMBL" id="QIG42184.1"/>
    </source>
</evidence>
<keyword evidence="4 8" id="KW-0276">Fatty acid metabolism</keyword>
<organism evidence="10 11">
    <name type="scientific">Nocardioides anomalus</name>
    <dbReference type="NCBI Taxonomy" id="2712223"/>
    <lineage>
        <taxon>Bacteria</taxon>
        <taxon>Bacillati</taxon>
        <taxon>Actinomycetota</taxon>
        <taxon>Actinomycetes</taxon>
        <taxon>Propionibacteriales</taxon>
        <taxon>Nocardioidaceae</taxon>
        <taxon>Nocardioides</taxon>
    </lineage>
</organism>
<dbReference type="NCBIfam" id="TIGR00556">
    <property type="entry name" value="pantethn_trn"/>
    <property type="match status" value="1"/>
</dbReference>
<keyword evidence="5 8" id="KW-0460">Magnesium</keyword>
<dbReference type="GO" id="GO:0005737">
    <property type="term" value="C:cytoplasm"/>
    <property type="evidence" value="ECO:0007669"/>
    <property type="project" value="UniProtKB-SubCell"/>
</dbReference>
<evidence type="ECO:0000256" key="2">
    <source>
        <dbReference type="ARBA" id="ARBA00022679"/>
    </source>
</evidence>
<comment type="similarity">
    <text evidence="8">Belongs to the P-Pant transferase superfamily. AcpS family.</text>
</comment>
<keyword evidence="7 8" id="KW-0275">Fatty acid biosynthesis</keyword>
<dbReference type="Proteomes" id="UP000502996">
    <property type="component" value="Chromosome"/>
</dbReference>
<evidence type="ECO:0000256" key="8">
    <source>
        <dbReference type="HAMAP-Rule" id="MF_00101"/>
    </source>
</evidence>
<dbReference type="HAMAP" id="MF_00101">
    <property type="entry name" value="AcpS"/>
    <property type="match status" value="1"/>
</dbReference>
<dbReference type="InterPro" id="IPR008278">
    <property type="entry name" value="4-PPantetheinyl_Trfase_dom"/>
</dbReference>
<dbReference type="GO" id="GO:0008897">
    <property type="term" value="F:holo-[acyl-carrier-protein] synthase activity"/>
    <property type="evidence" value="ECO:0007669"/>
    <property type="project" value="UniProtKB-UniRule"/>
</dbReference>
<dbReference type="EC" id="2.7.8.7" evidence="8"/>
<evidence type="ECO:0000313" key="11">
    <source>
        <dbReference type="Proteomes" id="UP000502996"/>
    </source>
</evidence>
<dbReference type="Gene3D" id="3.90.470.20">
    <property type="entry name" value="4'-phosphopantetheinyl transferase domain"/>
    <property type="match status" value="1"/>
</dbReference>
<dbReference type="InterPro" id="IPR002582">
    <property type="entry name" value="ACPS"/>
</dbReference>
<keyword evidence="1 8" id="KW-0444">Lipid biosynthesis</keyword>
<dbReference type="GO" id="GO:0000287">
    <property type="term" value="F:magnesium ion binding"/>
    <property type="evidence" value="ECO:0007669"/>
    <property type="project" value="UniProtKB-UniRule"/>
</dbReference>
<comment type="cofactor">
    <cofactor evidence="8">
        <name>Mg(2+)</name>
        <dbReference type="ChEBI" id="CHEBI:18420"/>
    </cofactor>
</comment>
<comment type="subcellular location">
    <subcellularLocation>
        <location evidence="8">Cytoplasm</location>
    </subcellularLocation>
</comment>
<dbReference type="AlphaFoldDB" id="A0A6G6WAC8"/>
<evidence type="ECO:0000256" key="1">
    <source>
        <dbReference type="ARBA" id="ARBA00022516"/>
    </source>
</evidence>
<comment type="catalytic activity">
    <reaction evidence="8">
        <text>apo-[ACP] + CoA = holo-[ACP] + adenosine 3',5'-bisphosphate + H(+)</text>
        <dbReference type="Rhea" id="RHEA:12068"/>
        <dbReference type="Rhea" id="RHEA-COMP:9685"/>
        <dbReference type="Rhea" id="RHEA-COMP:9690"/>
        <dbReference type="ChEBI" id="CHEBI:15378"/>
        <dbReference type="ChEBI" id="CHEBI:29999"/>
        <dbReference type="ChEBI" id="CHEBI:57287"/>
        <dbReference type="ChEBI" id="CHEBI:58343"/>
        <dbReference type="ChEBI" id="CHEBI:64479"/>
        <dbReference type="EC" id="2.7.8.7"/>
    </reaction>
</comment>
<sequence length="139" mass="14701">MRTPHQAPRARTGCDLQRIDDVRVAVRDFGARYLDRVYTPVEQEAGRTGGAPSLAARFAAKEAVLKLIGTADGVDPRSVEIAHEHGRPVVRLSGLAADLAADAGLGPIDVSLSHSGDHALAVAVALQTDHETEPRTHTA</sequence>
<dbReference type="EMBL" id="CP049257">
    <property type="protein sequence ID" value="QIG42184.1"/>
    <property type="molecule type" value="Genomic_DNA"/>
</dbReference>
<keyword evidence="11" id="KW-1185">Reference proteome</keyword>
<evidence type="ECO:0000259" key="9">
    <source>
        <dbReference type="Pfam" id="PF01648"/>
    </source>
</evidence>
<dbReference type="Pfam" id="PF01648">
    <property type="entry name" value="ACPS"/>
    <property type="match status" value="1"/>
</dbReference>
<name>A0A6G6WAC8_9ACTN</name>
<evidence type="ECO:0000256" key="7">
    <source>
        <dbReference type="ARBA" id="ARBA00023160"/>
    </source>
</evidence>
<evidence type="ECO:0000256" key="4">
    <source>
        <dbReference type="ARBA" id="ARBA00022832"/>
    </source>
</evidence>
<feature type="binding site" evidence="8">
    <location>
        <position position="62"/>
    </location>
    <ligand>
        <name>Mg(2+)</name>
        <dbReference type="ChEBI" id="CHEBI:18420"/>
    </ligand>
</feature>
<dbReference type="InterPro" id="IPR037143">
    <property type="entry name" value="4-PPantetheinyl_Trfase_dom_sf"/>
</dbReference>
<feature type="binding site" evidence="8">
    <location>
        <position position="15"/>
    </location>
    <ligand>
        <name>Mg(2+)</name>
        <dbReference type="ChEBI" id="CHEBI:18420"/>
    </ligand>
</feature>
<dbReference type="RefSeq" id="WP_165229245.1">
    <property type="nucleotide sequence ID" value="NZ_CP049257.1"/>
</dbReference>
<gene>
    <name evidence="8" type="primary">acpS</name>
    <name evidence="10" type="ORF">G5V58_04870</name>
</gene>
<feature type="domain" description="4'-phosphopantetheinyl transferase" evidence="9">
    <location>
        <begin position="13"/>
        <end position="122"/>
    </location>
</feature>
<keyword evidence="8" id="KW-0963">Cytoplasm</keyword>
<comment type="function">
    <text evidence="8">Transfers the 4'-phosphopantetheine moiety from coenzyme A to a Ser of acyl-carrier-protein.</text>
</comment>
<keyword evidence="2 8" id="KW-0808">Transferase</keyword>
<keyword evidence="3 8" id="KW-0479">Metal-binding</keyword>
<dbReference type="GO" id="GO:0006633">
    <property type="term" value="P:fatty acid biosynthetic process"/>
    <property type="evidence" value="ECO:0007669"/>
    <property type="project" value="UniProtKB-UniRule"/>
</dbReference>
<keyword evidence="6 8" id="KW-0443">Lipid metabolism</keyword>
<dbReference type="InterPro" id="IPR004568">
    <property type="entry name" value="Ppantetheine-prot_Trfase_dom"/>
</dbReference>
<evidence type="ECO:0000256" key="6">
    <source>
        <dbReference type="ARBA" id="ARBA00023098"/>
    </source>
</evidence>
<proteinExistence type="inferred from homology"/>